<dbReference type="AlphaFoldDB" id="A0A9W9I600"/>
<dbReference type="InterPro" id="IPR011009">
    <property type="entry name" value="Kinase-like_dom_sf"/>
</dbReference>
<dbReference type="SUPFAM" id="SSF56112">
    <property type="entry name" value="Protein kinase-like (PK-like)"/>
    <property type="match status" value="1"/>
</dbReference>
<feature type="domain" description="Protein kinase" evidence="6">
    <location>
        <begin position="23"/>
        <end position="349"/>
    </location>
</feature>
<dbReference type="Gene3D" id="1.10.510.10">
    <property type="entry name" value="Transferase(Phosphotransferase) domain 1"/>
    <property type="match status" value="1"/>
</dbReference>
<dbReference type="Pfam" id="PF00069">
    <property type="entry name" value="Pkinase"/>
    <property type="match status" value="1"/>
</dbReference>
<evidence type="ECO:0000256" key="3">
    <source>
        <dbReference type="ARBA" id="ARBA00022840"/>
    </source>
</evidence>
<feature type="compositionally biased region" description="Polar residues" evidence="5">
    <location>
        <begin position="616"/>
        <end position="636"/>
    </location>
</feature>
<dbReference type="FunFam" id="3.30.200.20:FF:000233">
    <property type="entry name" value="Meiosis induction protein kinase"/>
    <property type="match status" value="1"/>
</dbReference>
<evidence type="ECO:0000313" key="8">
    <source>
        <dbReference type="Proteomes" id="UP001149163"/>
    </source>
</evidence>
<name>A0A9W9I600_9EURO</name>
<dbReference type="PROSITE" id="PS00107">
    <property type="entry name" value="PROTEIN_KINASE_ATP"/>
    <property type="match status" value="1"/>
</dbReference>
<keyword evidence="7" id="KW-0418">Kinase</keyword>
<dbReference type="OrthoDB" id="2158884at2759"/>
<organism evidence="7 8">
    <name type="scientific">Penicillium canariense</name>
    <dbReference type="NCBI Taxonomy" id="189055"/>
    <lineage>
        <taxon>Eukaryota</taxon>
        <taxon>Fungi</taxon>
        <taxon>Dikarya</taxon>
        <taxon>Ascomycota</taxon>
        <taxon>Pezizomycotina</taxon>
        <taxon>Eurotiomycetes</taxon>
        <taxon>Eurotiomycetidae</taxon>
        <taxon>Eurotiales</taxon>
        <taxon>Aspergillaceae</taxon>
        <taxon>Penicillium</taxon>
    </lineage>
</organism>
<keyword evidence="3 4" id="KW-0067">ATP-binding</keyword>
<keyword evidence="1" id="KW-0723">Serine/threonine-protein kinase</keyword>
<feature type="compositionally biased region" description="Low complexity" evidence="5">
    <location>
        <begin position="377"/>
        <end position="393"/>
    </location>
</feature>
<gene>
    <name evidence="7" type="ORF">N7482_004104</name>
</gene>
<dbReference type="PROSITE" id="PS00108">
    <property type="entry name" value="PROTEIN_KINASE_ST"/>
    <property type="match status" value="1"/>
</dbReference>
<dbReference type="InterPro" id="IPR008271">
    <property type="entry name" value="Ser/Thr_kinase_AS"/>
</dbReference>
<dbReference type="InterPro" id="IPR000719">
    <property type="entry name" value="Prot_kinase_dom"/>
</dbReference>
<keyword evidence="7" id="KW-0808">Transferase</keyword>
<dbReference type="PANTHER" id="PTHR24055">
    <property type="entry name" value="MITOGEN-ACTIVATED PROTEIN KINASE"/>
    <property type="match status" value="1"/>
</dbReference>
<evidence type="ECO:0000256" key="5">
    <source>
        <dbReference type="SAM" id="MobiDB-lite"/>
    </source>
</evidence>
<dbReference type="GO" id="GO:0005524">
    <property type="term" value="F:ATP binding"/>
    <property type="evidence" value="ECO:0007669"/>
    <property type="project" value="UniProtKB-UniRule"/>
</dbReference>
<sequence>MTVTYEPPSRGTHTSMASLEDRFQVLKEVGDGSFGSVALARVRTAGAHIARRGTMVAIKTMKKTFDSLGPCLELREVIFLRTLPVHPHLVPALDIFLDPLTRKLHICMEYMDGNLYQLMKARDHKYFEGKHVKSILYQILSGLDHIHAHHFFHRDIKPENILVSTSAPNDSPFSRYSNLVTPPSTPPTYTVKIADFGLARETHSKHPYTTYVSTRWYRAPEVLLRAGVYSAPVDMWAVGAMAVEIATLKPLFPGGNEVDQVWRVCEIMGSPGNWYSKSGAKIGGGEWREGSRLAHKLGFTFPKMAPHAMDTVLQQPQWPAALAEFVTWCLMWDPKNRPTSTQALNHEYFADAVDPVRPKSSTSSRLLGRKPSDRSFKSPTLTPSDSPTLSSKPSWFRRSLIGRSESPVLTVDGDSPARPPAVSYNTVPEIQPAKARPANTKRATWANGAPMPILPSIRPVSPLSNSVTAQANATVAHGDTLKPPEADQSKTKKIGRQLSVNSNGNHYSEVHRQEAERILNGSGNVTPTTKESFFSHLRKRARRLSGRNAAIPAEDIEANAGCIPWSNRSSMALDGANPSEPKPHSDLSELDKALQSVKYSLDTSTLSNVPVHLTHSAENLTKRQSMPTSNPGPISSRTRRALQMTGHPVHRYETPEEEDELLDEVLHSASKAAKRLAQTQALASHSPNVTHRQTDNSRALPSPYPTPSPTAKAEGYFETPVKQNGAKVDNANSNRQWPTPPYEEAEWNNKASTLHFPSGSNYI</sequence>
<dbReference type="GO" id="GO:0004674">
    <property type="term" value="F:protein serine/threonine kinase activity"/>
    <property type="evidence" value="ECO:0007669"/>
    <property type="project" value="UniProtKB-KW"/>
</dbReference>
<dbReference type="RefSeq" id="XP_056544971.1">
    <property type="nucleotide sequence ID" value="XM_056686229.1"/>
</dbReference>
<evidence type="ECO:0000256" key="2">
    <source>
        <dbReference type="ARBA" id="ARBA00022741"/>
    </source>
</evidence>
<feature type="region of interest" description="Disordered" evidence="5">
    <location>
        <begin position="673"/>
        <end position="712"/>
    </location>
</feature>
<evidence type="ECO:0000256" key="4">
    <source>
        <dbReference type="PROSITE-ProRule" id="PRU10141"/>
    </source>
</evidence>
<keyword evidence="8" id="KW-1185">Reference proteome</keyword>
<dbReference type="Proteomes" id="UP001149163">
    <property type="component" value="Unassembled WGS sequence"/>
</dbReference>
<dbReference type="FunFam" id="1.10.510.10:FF:000314">
    <property type="entry name" value="Serine threonine-protein kinase mak"/>
    <property type="match status" value="1"/>
</dbReference>
<feature type="region of interest" description="Disordered" evidence="5">
    <location>
        <begin position="355"/>
        <end position="393"/>
    </location>
</feature>
<dbReference type="CDD" id="cd07830">
    <property type="entry name" value="STKc_MAK_like"/>
    <property type="match status" value="1"/>
</dbReference>
<comment type="caution">
    <text evidence="7">The sequence shown here is derived from an EMBL/GenBank/DDBJ whole genome shotgun (WGS) entry which is preliminary data.</text>
</comment>
<feature type="binding site" evidence="4">
    <location>
        <position position="59"/>
    </location>
    <ligand>
        <name>ATP</name>
        <dbReference type="ChEBI" id="CHEBI:30616"/>
    </ligand>
</feature>
<dbReference type="Gene3D" id="3.30.200.20">
    <property type="entry name" value="Phosphorylase Kinase, domain 1"/>
    <property type="match status" value="1"/>
</dbReference>
<proteinExistence type="predicted"/>
<evidence type="ECO:0000259" key="6">
    <source>
        <dbReference type="PROSITE" id="PS50011"/>
    </source>
</evidence>
<dbReference type="GeneID" id="81425405"/>
<feature type="region of interest" description="Disordered" evidence="5">
    <location>
        <begin position="616"/>
        <end position="640"/>
    </location>
</feature>
<dbReference type="InterPro" id="IPR017441">
    <property type="entry name" value="Protein_kinase_ATP_BS"/>
</dbReference>
<keyword evidence="2 4" id="KW-0547">Nucleotide-binding</keyword>
<reference evidence="7" key="1">
    <citation type="submission" date="2022-11" db="EMBL/GenBank/DDBJ databases">
        <authorList>
            <person name="Petersen C."/>
        </authorList>
    </citation>
    <scope>NUCLEOTIDE SEQUENCE</scope>
    <source>
        <strain evidence="7">IBT 26290</strain>
    </source>
</reference>
<reference evidence="7" key="2">
    <citation type="journal article" date="2023" name="IMA Fungus">
        <title>Comparative genomic study of the Penicillium genus elucidates a diverse pangenome and 15 lateral gene transfer events.</title>
        <authorList>
            <person name="Petersen C."/>
            <person name="Sorensen T."/>
            <person name="Nielsen M.R."/>
            <person name="Sondergaard T.E."/>
            <person name="Sorensen J.L."/>
            <person name="Fitzpatrick D.A."/>
            <person name="Frisvad J.C."/>
            <person name="Nielsen K.L."/>
        </authorList>
    </citation>
    <scope>NUCLEOTIDE SEQUENCE</scope>
    <source>
        <strain evidence="7">IBT 26290</strain>
    </source>
</reference>
<evidence type="ECO:0000256" key="1">
    <source>
        <dbReference type="ARBA" id="ARBA00022527"/>
    </source>
</evidence>
<dbReference type="EMBL" id="JAPQKN010000002">
    <property type="protein sequence ID" value="KAJ5168510.1"/>
    <property type="molecule type" value="Genomic_DNA"/>
</dbReference>
<protein>
    <submittedName>
        <fullName evidence="7">Meiosis induction protein kinase IME2/SME1</fullName>
    </submittedName>
</protein>
<feature type="compositionally biased region" description="Polar residues" evidence="5">
    <location>
        <begin position="677"/>
        <end position="699"/>
    </location>
</feature>
<dbReference type="PROSITE" id="PS50011">
    <property type="entry name" value="PROTEIN_KINASE_DOM"/>
    <property type="match status" value="1"/>
</dbReference>
<dbReference type="SMART" id="SM00220">
    <property type="entry name" value="S_TKc"/>
    <property type="match status" value="1"/>
</dbReference>
<accession>A0A9W9I600</accession>
<dbReference type="InterPro" id="IPR050117">
    <property type="entry name" value="MAPK"/>
</dbReference>
<evidence type="ECO:0000313" key="7">
    <source>
        <dbReference type="EMBL" id="KAJ5168510.1"/>
    </source>
</evidence>